<dbReference type="Proteomes" id="UP000662637">
    <property type="component" value="Unassembled WGS sequence"/>
</dbReference>
<dbReference type="Proteomes" id="UP000335636">
    <property type="component" value="Unassembled WGS sequence"/>
</dbReference>
<dbReference type="AlphaFoldDB" id="A0A5E4BZD0"/>
<reference evidence="2 3" key="1">
    <citation type="submission" date="2019-04" db="EMBL/GenBank/DDBJ databases">
        <authorList>
            <person name="Alioto T."/>
            <person name="Alioto T."/>
        </authorList>
    </citation>
    <scope>NUCLEOTIDE SEQUENCE [LARGE SCALE GENOMIC DNA]</scope>
</reference>
<evidence type="ECO:0000313" key="1">
    <source>
        <dbReference type="EMBL" id="KAF7466817.1"/>
    </source>
</evidence>
<dbReference type="EMBL" id="CABDUW010000774">
    <property type="protein sequence ID" value="VTJ74963.1"/>
    <property type="molecule type" value="Genomic_DNA"/>
</dbReference>
<proteinExistence type="predicted"/>
<protein>
    <submittedName>
        <fullName evidence="2">Uncharacterized protein</fullName>
    </submittedName>
</protein>
<reference evidence="1" key="2">
    <citation type="submission" date="2020-08" db="EMBL/GenBank/DDBJ databases">
        <authorList>
            <person name="Shumante A."/>
            <person name="Zimin A.V."/>
            <person name="Puiu D."/>
            <person name="Salzberg S.L."/>
        </authorList>
    </citation>
    <scope>NUCLEOTIDE SEQUENCE</scope>
    <source>
        <strain evidence="1">WC2-LM</strain>
        <tissue evidence="1">Liver</tissue>
    </source>
</reference>
<dbReference type="EMBL" id="WJEC01007828">
    <property type="protein sequence ID" value="KAF7466817.1"/>
    <property type="molecule type" value="Genomic_DNA"/>
</dbReference>
<accession>A0A5E4BZD0</accession>
<organism evidence="2 3">
    <name type="scientific">Marmota monax</name>
    <name type="common">Woodchuck</name>
    <dbReference type="NCBI Taxonomy" id="9995"/>
    <lineage>
        <taxon>Eukaryota</taxon>
        <taxon>Metazoa</taxon>
        <taxon>Chordata</taxon>
        <taxon>Craniata</taxon>
        <taxon>Vertebrata</taxon>
        <taxon>Euteleostomi</taxon>
        <taxon>Mammalia</taxon>
        <taxon>Eutheria</taxon>
        <taxon>Euarchontoglires</taxon>
        <taxon>Glires</taxon>
        <taxon>Rodentia</taxon>
        <taxon>Sciuromorpha</taxon>
        <taxon>Sciuridae</taxon>
        <taxon>Xerinae</taxon>
        <taxon>Marmotini</taxon>
        <taxon>Marmota</taxon>
    </lineage>
</organism>
<evidence type="ECO:0000313" key="3">
    <source>
        <dbReference type="Proteomes" id="UP000335636"/>
    </source>
</evidence>
<evidence type="ECO:0000313" key="2">
    <source>
        <dbReference type="EMBL" id="VTJ74963.1"/>
    </source>
</evidence>
<sequence>MSCLRTTATWCLWGIYLPNQMCSSGWDKEKRPGGQMEGLRYRAVQVSRIQVDQARIRNPVVCKNWAPGLTLIGSDLITGIES</sequence>
<name>A0A5E4BZD0_MARMO</name>
<keyword evidence="3" id="KW-1185">Reference proteome</keyword>
<gene>
    <name evidence="1" type="ORF">GHT09_001915</name>
    <name evidence="2" type="ORF">MONAX_5E037571</name>
</gene>